<comment type="caution">
    <text evidence="1">The sequence shown here is derived from an EMBL/GenBank/DDBJ whole genome shotgun (WGS) entry which is preliminary data.</text>
</comment>
<dbReference type="Proteomes" id="UP001057402">
    <property type="component" value="Chromosome 4"/>
</dbReference>
<keyword evidence="2" id="KW-1185">Reference proteome</keyword>
<sequence length="113" mass="13370">MLTRLRRALNKIKVLISFKLPGWLRAAPSRERLPSFRDRPGLRACMDRDDDPFSESERSLCPSGGRLQRTTSYSSEDDVDKRAELFIANFYRRLQLERQVSLDLRYCKRNSFR</sequence>
<organism evidence="1 2">
    <name type="scientific">Melastoma candidum</name>
    <dbReference type="NCBI Taxonomy" id="119954"/>
    <lineage>
        <taxon>Eukaryota</taxon>
        <taxon>Viridiplantae</taxon>
        <taxon>Streptophyta</taxon>
        <taxon>Embryophyta</taxon>
        <taxon>Tracheophyta</taxon>
        <taxon>Spermatophyta</taxon>
        <taxon>Magnoliopsida</taxon>
        <taxon>eudicotyledons</taxon>
        <taxon>Gunneridae</taxon>
        <taxon>Pentapetalae</taxon>
        <taxon>rosids</taxon>
        <taxon>malvids</taxon>
        <taxon>Myrtales</taxon>
        <taxon>Melastomataceae</taxon>
        <taxon>Melastomatoideae</taxon>
        <taxon>Melastomateae</taxon>
        <taxon>Melastoma</taxon>
    </lineage>
</organism>
<evidence type="ECO:0000313" key="1">
    <source>
        <dbReference type="EMBL" id="KAI4376809.1"/>
    </source>
</evidence>
<protein>
    <submittedName>
        <fullName evidence="1">Uncharacterized protein</fullName>
    </submittedName>
</protein>
<gene>
    <name evidence="1" type="ORF">MLD38_014526</name>
</gene>
<proteinExistence type="predicted"/>
<evidence type="ECO:0000313" key="2">
    <source>
        <dbReference type="Proteomes" id="UP001057402"/>
    </source>
</evidence>
<dbReference type="EMBL" id="CM042883">
    <property type="protein sequence ID" value="KAI4376809.1"/>
    <property type="molecule type" value="Genomic_DNA"/>
</dbReference>
<name>A0ACB9RD60_9MYRT</name>
<accession>A0ACB9RD60</accession>
<reference evidence="2" key="1">
    <citation type="journal article" date="2023" name="Front. Plant Sci.">
        <title>Chromosomal-level genome assembly of Melastoma candidum provides insights into trichome evolution.</title>
        <authorList>
            <person name="Zhong Y."/>
            <person name="Wu W."/>
            <person name="Sun C."/>
            <person name="Zou P."/>
            <person name="Liu Y."/>
            <person name="Dai S."/>
            <person name="Zhou R."/>
        </authorList>
    </citation>
    <scope>NUCLEOTIDE SEQUENCE [LARGE SCALE GENOMIC DNA]</scope>
</reference>